<dbReference type="GO" id="GO:0005886">
    <property type="term" value="C:plasma membrane"/>
    <property type="evidence" value="ECO:0007669"/>
    <property type="project" value="UniProtKB-SubCell"/>
</dbReference>
<protein>
    <submittedName>
        <fullName evidence="7">Moesin/ezrin/radixin homolog 1-like</fullName>
    </submittedName>
</protein>
<dbReference type="InterPro" id="IPR000299">
    <property type="entry name" value="FERM_domain"/>
</dbReference>
<dbReference type="Proteomes" id="UP001318040">
    <property type="component" value="Chromosome 66"/>
</dbReference>
<dbReference type="PRINTS" id="PR00935">
    <property type="entry name" value="BAND41"/>
</dbReference>
<sequence length="444" mass="49929">MPDPVAVRVLTMDADMDFEIQPTATGKQLLDQVARTIGLKEVWYFGLAYDNKHGAKWLSFNKKVLSQVKGDASAVATLRLWVRFYPEDVDEIIQDVTLRLLYLQTHRAVISDALRCPTETCVLLASYAAQATHGDLSDSTVYQGDEELLPERVVQQFSLTRAQWEEKVTRWHAEHVGMSRRQAMNEYLSVAQDLEAYGVSFFPISNSQGSPLWLGVSAQGLSVYVEQDLLTPKIDFIWEEIAVLTTEGTRFIIKSCDEDAPDFEFLVPSVRTNRRVLSACVGNHELYARRHGDTPPEITQLRKDEGRPHPRELPRLPHGDLTDGDRWGHEQQQGQHNGHGDSRRSSSSSVSSGIYEVPDELKKVQDSKVEMRNSQLKAVAASLVEPREGQQQQAGEEEEEAAEAVVPVGPTAGAAALRRAVRFHTLRRIRRGTTKQRIDEYEAL</sequence>
<dbReference type="CDD" id="cd14473">
    <property type="entry name" value="FERM_B-lobe"/>
    <property type="match status" value="1"/>
</dbReference>
<comment type="subcellular location">
    <subcellularLocation>
        <location evidence="1">Cell membrane</location>
        <topology evidence="1">Peripheral membrane protein</topology>
    </subcellularLocation>
</comment>
<dbReference type="InterPro" id="IPR019748">
    <property type="entry name" value="FERM_central"/>
</dbReference>
<proteinExistence type="predicted"/>
<dbReference type="InterPro" id="IPR029071">
    <property type="entry name" value="Ubiquitin-like_domsf"/>
</dbReference>
<dbReference type="Gene3D" id="3.10.20.90">
    <property type="entry name" value="Phosphatidylinositol 3-kinase Catalytic Subunit, Chain A, domain 1"/>
    <property type="match status" value="1"/>
</dbReference>
<dbReference type="Pfam" id="PF00373">
    <property type="entry name" value="FERM_M"/>
    <property type="match status" value="1"/>
</dbReference>
<dbReference type="InterPro" id="IPR008954">
    <property type="entry name" value="Moesin_tail_sf"/>
</dbReference>
<dbReference type="SMART" id="SM00295">
    <property type="entry name" value="B41"/>
    <property type="match status" value="1"/>
</dbReference>
<dbReference type="Gene3D" id="2.30.29.30">
    <property type="entry name" value="Pleckstrin-homology domain (PH domain)/Phosphotyrosine-binding domain (PTB)"/>
    <property type="match status" value="1"/>
</dbReference>
<evidence type="ECO:0000256" key="4">
    <source>
        <dbReference type="SAM" id="MobiDB-lite"/>
    </source>
</evidence>
<dbReference type="Pfam" id="PF09379">
    <property type="entry name" value="FERM_N"/>
    <property type="match status" value="1"/>
</dbReference>
<dbReference type="InterPro" id="IPR018979">
    <property type="entry name" value="FERM_N"/>
</dbReference>
<dbReference type="Pfam" id="PF09380">
    <property type="entry name" value="FERM_C"/>
    <property type="match status" value="1"/>
</dbReference>
<dbReference type="InterPro" id="IPR000798">
    <property type="entry name" value="Ez/rad/moesin-like"/>
</dbReference>
<evidence type="ECO:0000256" key="2">
    <source>
        <dbReference type="ARBA" id="ARBA00022475"/>
    </source>
</evidence>
<feature type="compositionally biased region" description="Basic and acidic residues" evidence="4">
    <location>
        <begin position="288"/>
        <end position="329"/>
    </location>
</feature>
<dbReference type="InterPro" id="IPR011993">
    <property type="entry name" value="PH-like_dom_sf"/>
</dbReference>
<feature type="domain" description="FERM" evidence="5">
    <location>
        <begin position="5"/>
        <end position="291"/>
    </location>
</feature>
<dbReference type="SUPFAM" id="SSF54236">
    <property type="entry name" value="Ubiquitin-like"/>
    <property type="match status" value="1"/>
</dbReference>
<dbReference type="PROSITE" id="PS00661">
    <property type="entry name" value="FERM_2"/>
    <property type="match status" value="1"/>
</dbReference>
<evidence type="ECO:0000256" key="1">
    <source>
        <dbReference type="ARBA" id="ARBA00004202"/>
    </source>
</evidence>
<organism evidence="6 7">
    <name type="scientific">Petromyzon marinus</name>
    <name type="common">Sea lamprey</name>
    <dbReference type="NCBI Taxonomy" id="7757"/>
    <lineage>
        <taxon>Eukaryota</taxon>
        <taxon>Metazoa</taxon>
        <taxon>Chordata</taxon>
        <taxon>Craniata</taxon>
        <taxon>Vertebrata</taxon>
        <taxon>Cyclostomata</taxon>
        <taxon>Hyperoartia</taxon>
        <taxon>Petromyzontiformes</taxon>
        <taxon>Petromyzontidae</taxon>
        <taxon>Petromyzon</taxon>
    </lineage>
</organism>
<dbReference type="KEGG" id="pmrn:116956536"/>
<evidence type="ECO:0000256" key="3">
    <source>
        <dbReference type="ARBA" id="ARBA00023136"/>
    </source>
</evidence>
<keyword evidence="3" id="KW-0472">Membrane</keyword>
<dbReference type="InterPro" id="IPR019747">
    <property type="entry name" value="FERM_CS"/>
</dbReference>
<dbReference type="InterPro" id="IPR018980">
    <property type="entry name" value="FERM_PH-like_C"/>
</dbReference>
<dbReference type="RefSeq" id="XP_032834113.1">
    <property type="nucleotide sequence ID" value="XM_032978222.1"/>
</dbReference>
<dbReference type="InterPro" id="IPR011259">
    <property type="entry name" value="ERM_C_dom"/>
</dbReference>
<dbReference type="Gene3D" id="1.20.80.10">
    <property type="match status" value="1"/>
</dbReference>
<dbReference type="PRINTS" id="PR00661">
    <property type="entry name" value="ERMFAMILY"/>
</dbReference>
<dbReference type="PANTHER" id="PTHR23281">
    <property type="entry name" value="MERLIN/MOESIN/EZRIN/RADIXIN"/>
    <property type="match status" value="1"/>
</dbReference>
<dbReference type="InterPro" id="IPR019749">
    <property type="entry name" value="Band_41_domain"/>
</dbReference>
<dbReference type="InterPro" id="IPR014352">
    <property type="entry name" value="FERM/acyl-CoA-bd_prot_sf"/>
</dbReference>
<keyword evidence="2" id="KW-1003">Cell membrane</keyword>
<dbReference type="Pfam" id="PF00769">
    <property type="entry name" value="ERM_C"/>
    <property type="match status" value="1"/>
</dbReference>
<dbReference type="InterPro" id="IPR011174">
    <property type="entry name" value="ERM"/>
</dbReference>
<accession>A0AAJ7XI39</accession>
<dbReference type="SUPFAM" id="SSF50729">
    <property type="entry name" value="PH domain-like"/>
    <property type="match status" value="1"/>
</dbReference>
<dbReference type="Gene3D" id="6.10.360.10">
    <property type="match status" value="1"/>
</dbReference>
<name>A0AAJ7XI39_PETMA</name>
<evidence type="ECO:0000259" key="5">
    <source>
        <dbReference type="PROSITE" id="PS50057"/>
    </source>
</evidence>
<dbReference type="AlphaFoldDB" id="A0AAJ7XI39"/>
<reference evidence="7" key="1">
    <citation type="submission" date="2025-08" db="UniProtKB">
        <authorList>
            <consortium name="RefSeq"/>
        </authorList>
    </citation>
    <scope>IDENTIFICATION</scope>
    <source>
        <tissue evidence="7">Sperm</tissue>
    </source>
</reference>
<feature type="region of interest" description="Disordered" evidence="4">
    <location>
        <begin position="288"/>
        <end position="359"/>
    </location>
</feature>
<keyword evidence="6" id="KW-1185">Reference proteome</keyword>
<evidence type="ECO:0000313" key="6">
    <source>
        <dbReference type="Proteomes" id="UP001318040"/>
    </source>
</evidence>
<gene>
    <name evidence="7" type="primary">LOC116956536</name>
</gene>
<evidence type="ECO:0000313" key="7">
    <source>
        <dbReference type="RefSeq" id="XP_032834113.1"/>
    </source>
</evidence>
<dbReference type="InterPro" id="IPR035963">
    <property type="entry name" value="FERM_2"/>
</dbReference>
<dbReference type="SMART" id="SM01196">
    <property type="entry name" value="FERM_C"/>
    <property type="match status" value="1"/>
</dbReference>
<dbReference type="PROSITE" id="PS50057">
    <property type="entry name" value="FERM_3"/>
    <property type="match status" value="1"/>
</dbReference>
<dbReference type="SUPFAM" id="SSF47031">
    <property type="entry name" value="Second domain of FERM"/>
    <property type="match status" value="1"/>
</dbReference>
<dbReference type="GO" id="GO:0003779">
    <property type="term" value="F:actin binding"/>
    <property type="evidence" value="ECO:0007669"/>
    <property type="project" value="InterPro"/>
</dbReference>